<dbReference type="SUPFAM" id="SSF53901">
    <property type="entry name" value="Thiolase-like"/>
    <property type="match status" value="1"/>
</dbReference>
<gene>
    <name evidence="4" type="primary">fabH</name>
    <name evidence="4" type="ORF">GCM10010324_03600</name>
</gene>
<sequence length="342" mass="36342">MEAPVEPGIVATGTAFGERLSVAGTAAEYVSDPEFALSWGYDTYHRLTDGRTPTELAAEAARAALDGAGLTVDDVDLIVAGNSDVPEYLGWDTSAAVAKELGAHATPTVLVTQACAAWSLAVDHAAGAMALSPETNTALVVVVNVVSEQHANRMAFNTSVASDGAVAVVLRRGHARCRRLASAHYTNPEFANLFRIEYGGSAVPVPPEGEHNLKVDPMAAVYRHVGRDPQRFQGFVDEINGRLTDVVDRAFARAGKDRGRLARLIFLNDNQQAIREAADAVGLPVERTNAELARKYGHMGAVDQLVCLDEHIRAGELAPGDLVALAGIAVPGMHWFCTLIEV</sequence>
<keyword evidence="5" id="KW-1185">Reference proteome</keyword>
<evidence type="ECO:0000313" key="4">
    <source>
        <dbReference type="EMBL" id="GGX62170.1"/>
    </source>
</evidence>
<evidence type="ECO:0000313" key="5">
    <source>
        <dbReference type="Proteomes" id="UP000659223"/>
    </source>
</evidence>
<dbReference type="EMBL" id="BMUT01000001">
    <property type="protein sequence ID" value="GGX62170.1"/>
    <property type="molecule type" value="Genomic_DNA"/>
</dbReference>
<dbReference type="Proteomes" id="UP000659223">
    <property type="component" value="Unassembled WGS sequence"/>
</dbReference>
<dbReference type="Pfam" id="PF08541">
    <property type="entry name" value="ACP_syn_III_C"/>
    <property type="match status" value="1"/>
</dbReference>
<accession>A0ABQ2Y5M0</accession>
<reference evidence="5" key="1">
    <citation type="journal article" date="2019" name="Int. J. Syst. Evol. Microbiol.">
        <title>The Global Catalogue of Microorganisms (GCM) 10K type strain sequencing project: providing services to taxonomists for standard genome sequencing and annotation.</title>
        <authorList>
            <consortium name="The Broad Institute Genomics Platform"/>
            <consortium name="The Broad Institute Genome Sequencing Center for Infectious Disease"/>
            <person name="Wu L."/>
            <person name="Ma J."/>
        </authorList>
    </citation>
    <scope>NUCLEOTIDE SEQUENCE [LARGE SCALE GENOMIC DNA]</scope>
    <source>
        <strain evidence="5">JCM 4586</strain>
    </source>
</reference>
<proteinExistence type="predicted"/>
<feature type="domain" description="Beta-ketoacyl-[acyl-carrier-protein] synthase III C-terminal" evidence="3">
    <location>
        <begin position="253"/>
        <end position="341"/>
    </location>
</feature>
<dbReference type="InterPro" id="IPR016039">
    <property type="entry name" value="Thiolase-like"/>
</dbReference>
<evidence type="ECO:0000259" key="3">
    <source>
        <dbReference type="Pfam" id="PF08541"/>
    </source>
</evidence>
<organism evidence="4 5">
    <name type="scientific">Streptomyces hiroshimensis</name>
    <dbReference type="NCBI Taxonomy" id="66424"/>
    <lineage>
        <taxon>Bacteria</taxon>
        <taxon>Bacillati</taxon>
        <taxon>Actinomycetota</taxon>
        <taxon>Actinomycetes</taxon>
        <taxon>Kitasatosporales</taxon>
        <taxon>Streptomycetaceae</taxon>
        <taxon>Streptomyces</taxon>
    </lineage>
</organism>
<keyword evidence="2" id="KW-0012">Acyltransferase</keyword>
<protein>
    <submittedName>
        <fullName evidence="4">3-oxoacyl-[acyl-carrier-protein] synthase 3</fullName>
    </submittedName>
</protein>
<keyword evidence="1" id="KW-0808">Transferase</keyword>
<dbReference type="PANTHER" id="PTHR34069:SF2">
    <property type="entry name" value="BETA-KETOACYL-[ACYL-CARRIER-PROTEIN] SYNTHASE III"/>
    <property type="match status" value="1"/>
</dbReference>
<evidence type="ECO:0000256" key="1">
    <source>
        <dbReference type="ARBA" id="ARBA00022679"/>
    </source>
</evidence>
<comment type="caution">
    <text evidence="4">The sequence shown here is derived from an EMBL/GenBank/DDBJ whole genome shotgun (WGS) entry which is preliminary data.</text>
</comment>
<evidence type="ECO:0000256" key="2">
    <source>
        <dbReference type="ARBA" id="ARBA00023315"/>
    </source>
</evidence>
<dbReference type="InterPro" id="IPR013747">
    <property type="entry name" value="ACP_syn_III_C"/>
</dbReference>
<dbReference type="PANTHER" id="PTHR34069">
    <property type="entry name" value="3-OXOACYL-[ACYL-CARRIER-PROTEIN] SYNTHASE 3"/>
    <property type="match status" value="1"/>
</dbReference>
<dbReference type="RefSeq" id="WP_190019760.1">
    <property type="nucleotide sequence ID" value="NZ_BMUT01000001.1"/>
</dbReference>
<name>A0ABQ2Y5M0_9ACTN</name>
<dbReference type="Gene3D" id="3.40.47.10">
    <property type="match status" value="2"/>
</dbReference>